<accession>S2L357</accession>
<proteinExistence type="inferred from homology"/>
<comment type="cofactor">
    <cofactor evidence="1 8">
        <name>Mg(2+)</name>
        <dbReference type="ChEBI" id="CHEBI:18420"/>
    </cofactor>
</comment>
<dbReference type="eggNOG" id="COG1487">
    <property type="taxonomic scope" value="Bacteria"/>
</dbReference>
<dbReference type="PANTHER" id="PTHR33653:SF1">
    <property type="entry name" value="RIBONUCLEASE VAPC2"/>
    <property type="match status" value="1"/>
</dbReference>
<dbReference type="Pfam" id="PF01850">
    <property type="entry name" value="PIN"/>
    <property type="match status" value="1"/>
</dbReference>
<dbReference type="SUPFAM" id="SSF88723">
    <property type="entry name" value="PIN domain-like"/>
    <property type="match status" value="1"/>
</dbReference>
<feature type="binding site" evidence="8">
    <location>
        <position position="104"/>
    </location>
    <ligand>
        <name>Mg(2+)</name>
        <dbReference type="ChEBI" id="CHEBI:18420"/>
    </ligand>
</feature>
<dbReference type="STRING" id="1121939.L861_15835"/>
<evidence type="ECO:0000259" key="9">
    <source>
        <dbReference type="Pfam" id="PF01850"/>
    </source>
</evidence>
<comment type="caution">
    <text evidence="10">The sequence shown here is derived from an EMBL/GenBank/DDBJ whole genome shotgun (WGS) entry which is preliminary data.</text>
</comment>
<dbReference type="OrthoDB" id="9804823at2"/>
<keyword evidence="11" id="KW-1185">Reference proteome</keyword>
<dbReference type="InterPro" id="IPR002716">
    <property type="entry name" value="PIN_dom"/>
</dbReference>
<comment type="function">
    <text evidence="8">Toxic component of a toxin-antitoxin (TA) system. An RNase.</text>
</comment>
<gene>
    <name evidence="8" type="primary">vapC</name>
    <name evidence="10" type="ORF">L861_15835</name>
</gene>
<dbReference type="Proteomes" id="UP000014463">
    <property type="component" value="Unassembled WGS sequence"/>
</dbReference>
<evidence type="ECO:0000256" key="2">
    <source>
        <dbReference type="ARBA" id="ARBA00022649"/>
    </source>
</evidence>
<dbReference type="AlphaFoldDB" id="S2L357"/>
<protein>
    <recommendedName>
        <fullName evidence="8">Ribonuclease VapC</fullName>
        <shortName evidence="8">RNase VapC</shortName>
        <ecNumber evidence="8">3.1.-.-</ecNumber>
    </recommendedName>
    <alternativeName>
        <fullName evidence="8">Toxin VapC</fullName>
    </alternativeName>
</protein>
<keyword evidence="8" id="KW-0800">Toxin</keyword>
<evidence type="ECO:0000313" key="11">
    <source>
        <dbReference type="Proteomes" id="UP000014463"/>
    </source>
</evidence>
<keyword evidence="5 8" id="KW-0378">Hydrolase</keyword>
<keyword evidence="6 8" id="KW-0460">Magnesium</keyword>
<keyword evidence="2 8" id="KW-1277">Toxin-antitoxin system</keyword>
<dbReference type="GO" id="GO:0004540">
    <property type="term" value="F:RNA nuclease activity"/>
    <property type="evidence" value="ECO:0007669"/>
    <property type="project" value="InterPro"/>
</dbReference>
<keyword evidence="4 8" id="KW-0479">Metal-binding</keyword>
<evidence type="ECO:0000256" key="7">
    <source>
        <dbReference type="ARBA" id="ARBA00038093"/>
    </source>
</evidence>
<dbReference type="CDD" id="cd18731">
    <property type="entry name" value="PIN_NgFitB-like"/>
    <property type="match status" value="1"/>
</dbReference>
<dbReference type="InterPro" id="IPR050556">
    <property type="entry name" value="Type_II_TA_system_RNase"/>
</dbReference>
<dbReference type="HAMAP" id="MF_00265">
    <property type="entry name" value="VapC_Nob1"/>
    <property type="match status" value="1"/>
</dbReference>
<reference evidence="10 11" key="1">
    <citation type="journal article" date="2013" name="Genome Announc.">
        <title>Draft genome sequence of the moderately halophilic gammaproteobacterium Halomonas anticariensis FP35.</title>
        <authorList>
            <person name="Tahrioui A."/>
            <person name="Quesada E."/>
            <person name="Llamas I."/>
        </authorList>
    </citation>
    <scope>NUCLEOTIDE SEQUENCE [LARGE SCALE GENOMIC DNA]</scope>
    <source>
        <strain evidence="11">DSM 16096 / CECT 5854 / LMG 22089 / FP35</strain>
    </source>
</reference>
<dbReference type="InterPro" id="IPR022907">
    <property type="entry name" value="VapC_family"/>
</dbReference>
<dbReference type="GO" id="GO:0000287">
    <property type="term" value="F:magnesium ion binding"/>
    <property type="evidence" value="ECO:0007669"/>
    <property type="project" value="UniProtKB-UniRule"/>
</dbReference>
<name>S2L357_LITA3</name>
<dbReference type="PATRIC" id="fig|1121939.11.peg.2341"/>
<organism evidence="10 11">
    <name type="scientific">Litchfieldella anticariensis (strain DSM 16096 / CECT 5854 / CIP 108499 / LMG 22089 / FP35)</name>
    <name type="common">Halomonas anticariensis</name>
    <dbReference type="NCBI Taxonomy" id="1121939"/>
    <lineage>
        <taxon>Bacteria</taxon>
        <taxon>Pseudomonadati</taxon>
        <taxon>Pseudomonadota</taxon>
        <taxon>Gammaproteobacteria</taxon>
        <taxon>Oceanospirillales</taxon>
        <taxon>Halomonadaceae</taxon>
        <taxon>Litchfieldella</taxon>
    </lineage>
</organism>
<dbReference type="EMBL" id="ASTJ01000026">
    <property type="protein sequence ID" value="EPC02179.1"/>
    <property type="molecule type" value="Genomic_DNA"/>
</dbReference>
<dbReference type="InterPro" id="IPR029060">
    <property type="entry name" value="PIN-like_dom_sf"/>
</dbReference>
<comment type="similarity">
    <text evidence="7 8">Belongs to the PINc/VapC protein family.</text>
</comment>
<dbReference type="GO" id="GO:0016787">
    <property type="term" value="F:hydrolase activity"/>
    <property type="evidence" value="ECO:0007669"/>
    <property type="project" value="UniProtKB-KW"/>
</dbReference>
<keyword evidence="3 8" id="KW-0540">Nuclease</keyword>
<evidence type="ECO:0000256" key="3">
    <source>
        <dbReference type="ARBA" id="ARBA00022722"/>
    </source>
</evidence>
<evidence type="ECO:0000256" key="1">
    <source>
        <dbReference type="ARBA" id="ARBA00001946"/>
    </source>
</evidence>
<dbReference type="GO" id="GO:0090729">
    <property type="term" value="F:toxin activity"/>
    <property type="evidence" value="ECO:0007669"/>
    <property type="project" value="UniProtKB-KW"/>
</dbReference>
<feature type="domain" description="PIN" evidence="9">
    <location>
        <begin position="2"/>
        <end position="121"/>
    </location>
</feature>
<evidence type="ECO:0000256" key="6">
    <source>
        <dbReference type="ARBA" id="ARBA00022842"/>
    </source>
</evidence>
<evidence type="ECO:0000256" key="8">
    <source>
        <dbReference type="HAMAP-Rule" id="MF_00265"/>
    </source>
</evidence>
<dbReference type="RefSeq" id="WP_016416849.1">
    <property type="nucleotide sequence ID" value="NZ_AUAB01000030.1"/>
</dbReference>
<dbReference type="PANTHER" id="PTHR33653">
    <property type="entry name" value="RIBONUCLEASE VAPC2"/>
    <property type="match status" value="1"/>
</dbReference>
<evidence type="ECO:0000313" key="10">
    <source>
        <dbReference type="EMBL" id="EPC02179.1"/>
    </source>
</evidence>
<feature type="binding site" evidence="8">
    <location>
        <position position="5"/>
    </location>
    <ligand>
        <name>Mg(2+)</name>
        <dbReference type="ChEBI" id="CHEBI:18420"/>
    </ligand>
</feature>
<sequence>MILLDTNVISEPLRQEPEPRVIEWIDAQALETLYLSAITVAELRTGIALLPAGDRRTKLQENLEKRALPLFAGRVLPFDLPCTQAYAGLMVKARETRTELTVADGYIAAITLANGFAVATRAPERFEAIGVAVINPWKMKAA</sequence>
<evidence type="ECO:0000256" key="4">
    <source>
        <dbReference type="ARBA" id="ARBA00022723"/>
    </source>
</evidence>
<dbReference type="EC" id="3.1.-.-" evidence="8"/>
<dbReference type="Gene3D" id="3.40.50.1010">
    <property type="entry name" value="5'-nuclease"/>
    <property type="match status" value="1"/>
</dbReference>
<evidence type="ECO:0000256" key="5">
    <source>
        <dbReference type="ARBA" id="ARBA00022801"/>
    </source>
</evidence>